<feature type="active site" evidence="5">
    <location>
        <position position="16"/>
    </location>
</feature>
<protein>
    <recommendedName>
        <fullName evidence="2">protein-tyrosine-phosphatase</fullName>
        <ecNumber evidence="2">3.1.3.48</ecNumber>
    </recommendedName>
</protein>
<name>A0A2S6H3F4_9GAMM</name>
<dbReference type="Gene3D" id="3.40.50.2300">
    <property type="match status" value="1"/>
</dbReference>
<evidence type="ECO:0000256" key="3">
    <source>
        <dbReference type="ARBA" id="ARBA00022801"/>
    </source>
</evidence>
<dbReference type="OrthoDB" id="9784339at2"/>
<feature type="domain" description="Phosphotyrosine protein phosphatase I" evidence="6">
    <location>
        <begin position="4"/>
        <end position="153"/>
    </location>
</feature>
<evidence type="ECO:0000313" key="8">
    <source>
        <dbReference type="Proteomes" id="UP000238071"/>
    </source>
</evidence>
<comment type="similarity">
    <text evidence="1">Belongs to the low molecular weight phosphotyrosine protein phosphatase family.</text>
</comment>
<feature type="active site" description="Proton donor" evidence="5">
    <location>
        <position position="127"/>
    </location>
</feature>
<proteinExistence type="inferred from homology"/>
<feature type="active site" description="Nucleophile" evidence="5">
    <location>
        <position position="10"/>
    </location>
</feature>
<keyword evidence="4" id="KW-0904">Protein phosphatase</keyword>
<dbReference type="SMART" id="SM00226">
    <property type="entry name" value="LMWPc"/>
    <property type="match status" value="1"/>
</dbReference>
<accession>A0A2S6H3F4</accession>
<dbReference type="PANTHER" id="PTHR11717">
    <property type="entry name" value="LOW MOLECULAR WEIGHT PROTEIN TYROSINE PHOSPHATASE"/>
    <property type="match status" value="1"/>
</dbReference>
<keyword evidence="3" id="KW-0378">Hydrolase</keyword>
<reference evidence="7 8" key="1">
    <citation type="submission" date="2018-02" db="EMBL/GenBank/DDBJ databases">
        <title>Subsurface microbial communities from deep shales in Ohio and West Virginia, USA.</title>
        <authorList>
            <person name="Wrighton K."/>
        </authorList>
    </citation>
    <scope>NUCLEOTIDE SEQUENCE [LARGE SCALE GENOMIC DNA]</scope>
    <source>
        <strain evidence="7 8">OWC-G53F</strain>
    </source>
</reference>
<sequence length="161" mass="18187">MEKIKVLFVCMGNICRSPTAEGVFTKLIKEHDLETHFAIDSAGTHAHHTGNEPDLRAQSAALERGIDLSHLRARQVTYGDFEDFDFLLAMDDENYSILINACPEHHQAKIKYFLDYAPHLNERQVPDPYYGGQYGFERVLDMVEEASAGFLKALRESGGIK</sequence>
<comment type="caution">
    <text evidence="7">The sequence shown here is derived from an EMBL/GenBank/DDBJ whole genome shotgun (WGS) entry which is preliminary data.</text>
</comment>
<gene>
    <name evidence="7" type="ORF">B0F88_10562</name>
</gene>
<dbReference type="Proteomes" id="UP000238071">
    <property type="component" value="Unassembled WGS sequence"/>
</dbReference>
<dbReference type="InterPro" id="IPR023485">
    <property type="entry name" value="Ptyr_pPase"/>
</dbReference>
<evidence type="ECO:0000256" key="4">
    <source>
        <dbReference type="ARBA" id="ARBA00022912"/>
    </source>
</evidence>
<dbReference type="CDD" id="cd16343">
    <property type="entry name" value="LMWPTP"/>
    <property type="match status" value="1"/>
</dbReference>
<dbReference type="PRINTS" id="PR00719">
    <property type="entry name" value="LMWPTPASE"/>
</dbReference>
<evidence type="ECO:0000259" key="6">
    <source>
        <dbReference type="SMART" id="SM00226"/>
    </source>
</evidence>
<evidence type="ECO:0000313" key="7">
    <source>
        <dbReference type="EMBL" id="PPK71950.1"/>
    </source>
</evidence>
<keyword evidence="8" id="KW-1185">Reference proteome</keyword>
<evidence type="ECO:0000256" key="2">
    <source>
        <dbReference type="ARBA" id="ARBA00013064"/>
    </source>
</evidence>
<dbReference type="GO" id="GO:0004725">
    <property type="term" value="F:protein tyrosine phosphatase activity"/>
    <property type="evidence" value="ECO:0007669"/>
    <property type="project" value="UniProtKB-EC"/>
</dbReference>
<dbReference type="Pfam" id="PF01451">
    <property type="entry name" value="LMWPc"/>
    <property type="match status" value="1"/>
</dbReference>
<dbReference type="SUPFAM" id="SSF52788">
    <property type="entry name" value="Phosphotyrosine protein phosphatases I"/>
    <property type="match status" value="1"/>
</dbReference>
<evidence type="ECO:0000256" key="1">
    <source>
        <dbReference type="ARBA" id="ARBA00011063"/>
    </source>
</evidence>
<dbReference type="EMBL" id="PTIY01000005">
    <property type="protein sequence ID" value="PPK71950.1"/>
    <property type="molecule type" value="Genomic_DNA"/>
</dbReference>
<dbReference type="InterPro" id="IPR050438">
    <property type="entry name" value="LMW_PTPase"/>
</dbReference>
<dbReference type="EC" id="3.1.3.48" evidence="2"/>
<organism evidence="7 8">
    <name type="scientific">Methylobacter tundripaludum</name>
    <dbReference type="NCBI Taxonomy" id="173365"/>
    <lineage>
        <taxon>Bacteria</taxon>
        <taxon>Pseudomonadati</taxon>
        <taxon>Pseudomonadota</taxon>
        <taxon>Gammaproteobacteria</taxon>
        <taxon>Methylococcales</taxon>
        <taxon>Methylococcaceae</taxon>
        <taxon>Methylobacter</taxon>
    </lineage>
</organism>
<dbReference type="RefSeq" id="WP_104423341.1">
    <property type="nucleotide sequence ID" value="NZ_PTIY01000005.1"/>
</dbReference>
<dbReference type="AlphaFoldDB" id="A0A2S6H3F4"/>
<dbReference type="InterPro" id="IPR017867">
    <property type="entry name" value="Tyr_phospatase_low_mol_wt"/>
</dbReference>
<dbReference type="PANTHER" id="PTHR11717:SF7">
    <property type="entry name" value="LOW MOLECULAR WEIGHT PHOSPHOTYROSINE PROTEIN PHOSPHATASE"/>
    <property type="match status" value="1"/>
</dbReference>
<evidence type="ECO:0000256" key="5">
    <source>
        <dbReference type="PIRSR" id="PIRSR617867-1"/>
    </source>
</evidence>
<dbReference type="InterPro" id="IPR036196">
    <property type="entry name" value="Ptyr_pPase_sf"/>
</dbReference>
<dbReference type="FunFam" id="3.40.50.2300:FF:000113">
    <property type="entry name" value="Low molecular weight protein-tyrosine-phosphatase"/>
    <property type="match status" value="1"/>
</dbReference>